<comment type="subcellular location">
    <subcellularLocation>
        <location evidence="1 9">Cytoplasm</location>
    </subcellularLocation>
</comment>
<feature type="binding site" evidence="13">
    <location>
        <position position="142"/>
    </location>
    <ligand>
        <name>Mg(2+)</name>
        <dbReference type="ChEBI" id="CHEBI:18420"/>
    </ligand>
</feature>
<name>A0A2H9U0Z6_9GAMM</name>
<dbReference type="CDD" id="cd07503">
    <property type="entry name" value="HAD_HisB-N"/>
    <property type="match status" value="1"/>
</dbReference>
<evidence type="ECO:0000256" key="3">
    <source>
        <dbReference type="ARBA" id="ARBA00022723"/>
    </source>
</evidence>
<organism evidence="14 15">
    <name type="scientific">Aeromonas cavernicola</name>
    <dbReference type="NCBI Taxonomy" id="1006623"/>
    <lineage>
        <taxon>Bacteria</taxon>
        <taxon>Pseudomonadati</taxon>
        <taxon>Pseudomonadota</taxon>
        <taxon>Gammaproteobacteria</taxon>
        <taxon>Aeromonadales</taxon>
        <taxon>Aeromonadaceae</taxon>
        <taxon>Aeromonas</taxon>
    </lineage>
</organism>
<evidence type="ECO:0000256" key="11">
    <source>
        <dbReference type="PIRSR" id="PIRSR004682-2"/>
    </source>
</evidence>
<dbReference type="NCBIfam" id="TIGR01662">
    <property type="entry name" value="HAD-SF-IIIA"/>
    <property type="match status" value="1"/>
</dbReference>
<evidence type="ECO:0000313" key="14">
    <source>
        <dbReference type="EMBL" id="PJG57691.1"/>
    </source>
</evidence>
<feature type="binding site" evidence="11">
    <location>
        <begin position="64"/>
        <end position="67"/>
    </location>
    <ligand>
        <name>substrate</name>
    </ligand>
</feature>
<accession>A0A2H9U0Z6</accession>
<feature type="binding site" evidence="11">
    <location>
        <begin position="116"/>
        <end position="117"/>
    </location>
    <ligand>
        <name>substrate</name>
    </ligand>
</feature>
<feature type="binding site" evidence="13">
    <location>
        <position position="105"/>
    </location>
    <ligand>
        <name>Zn(2+)</name>
        <dbReference type="ChEBI" id="CHEBI:29105"/>
    </ligand>
</feature>
<feature type="binding site" evidence="13">
    <location>
        <position position="24"/>
    </location>
    <ligand>
        <name>Mg(2+)</name>
        <dbReference type="ChEBI" id="CHEBI:18420"/>
    </ligand>
</feature>
<dbReference type="GO" id="GO:0016791">
    <property type="term" value="F:phosphatase activity"/>
    <property type="evidence" value="ECO:0007669"/>
    <property type="project" value="InterPro"/>
</dbReference>
<feature type="active site" description="Proton donor" evidence="10">
    <location>
        <position position="24"/>
    </location>
</feature>
<evidence type="ECO:0000256" key="12">
    <source>
        <dbReference type="PIRSR" id="PIRSR004682-3"/>
    </source>
</evidence>
<dbReference type="InterPro" id="IPR006543">
    <property type="entry name" value="Histidinol-phos"/>
</dbReference>
<dbReference type="NCBIfam" id="TIGR01656">
    <property type="entry name" value="Histidinol-ppas"/>
    <property type="match status" value="1"/>
</dbReference>
<evidence type="ECO:0000256" key="9">
    <source>
        <dbReference type="PIRNR" id="PIRNR004682"/>
    </source>
</evidence>
<evidence type="ECO:0000256" key="1">
    <source>
        <dbReference type="ARBA" id="ARBA00004496"/>
    </source>
</evidence>
<dbReference type="GO" id="GO:0005737">
    <property type="term" value="C:cytoplasm"/>
    <property type="evidence" value="ECO:0007669"/>
    <property type="project" value="UniProtKB-SubCell"/>
</dbReference>
<dbReference type="NCBIfam" id="TIGR00213">
    <property type="entry name" value="GmhB_yaeD"/>
    <property type="match status" value="1"/>
</dbReference>
<proteinExistence type="inferred from homology"/>
<dbReference type="Gene3D" id="3.40.50.1000">
    <property type="entry name" value="HAD superfamily/HAD-like"/>
    <property type="match status" value="1"/>
</dbReference>
<evidence type="ECO:0000256" key="4">
    <source>
        <dbReference type="ARBA" id="ARBA00022801"/>
    </source>
</evidence>
<keyword evidence="5 13" id="KW-0862">Zinc</keyword>
<feature type="binding site" evidence="13">
    <location>
        <position position="113"/>
    </location>
    <ligand>
        <name>Zn(2+)</name>
        <dbReference type="ChEBI" id="CHEBI:29105"/>
    </ligand>
</feature>
<evidence type="ECO:0000256" key="7">
    <source>
        <dbReference type="ARBA" id="ARBA00031828"/>
    </source>
</evidence>
<dbReference type="InterPro" id="IPR036412">
    <property type="entry name" value="HAD-like_sf"/>
</dbReference>
<evidence type="ECO:0000256" key="6">
    <source>
        <dbReference type="ARBA" id="ARBA00023277"/>
    </source>
</evidence>
<feature type="binding site" evidence="11">
    <location>
        <position position="143"/>
    </location>
    <ligand>
        <name>substrate</name>
    </ligand>
</feature>
<dbReference type="GO" id="GO:0046872">
    <property type="term" value="F:metal ion binding"/>
    <property type="evidence" value="ECO:0007669"/>
    <property type="project" value="UniProtKB-KW"/>
</dbReference>
<protein>
    <recommendedName>
        <fullName evidence="7 9">D,D-heptose 1,7-bisphosphate phosphatase</fullName>
        <ecNumber evidence="9">3.1.3.-</ecNumber>
    </recommendedName>
</protein>
<dbReference type="InterPro" id="IPR006549">
    <property type="entry name" value="HAD-SF_hydro_IIIA"/>
</dbReference>
<keyword evidence="3 13" id="KW-0479">Metal-binding</keyword>
<keyword evidence="15" id="KW-1185">Reference proteome</keyword>
<feature type="binding site" evidence="13">
    <location>
        <position position="22"/>
    </location>
    <ligand>
        <name>Mg(2+)</name>
        <dbReference type="ChEBI" id="CHEBI:18420"/>
    </ligand>
</feature>
<feature type="binding site" evidence="11">
    <location>
        <begin position="22"/>
        <end position="24"/>
    </location>
    <ligand>
        <name>substrate</name>
    </ligand>
</feature>
<keyword evidence="4 9" id="KW-0378">Hydrolase</keyword>
<dbReference type="Proteomes" id="UP000235861">
    <property type="component" value="Unassembled WGS sequence"/>
</dbReference>
<feature type="binding site" evidence="13">
    <location>
        <position position="115"/>
    </location>
    <ligand>
        <name>Zn(2+)</name>
        <dbReference type="ChEBI" id="CHEBI:29105"/>
    </ligand>
</feature>
<comment type="cofactor">
    <cofactor evidence="13">
        <name>Zn(2+)</name>
        <dbReference type="ChEBI" id="CHEBI:29105"/>
    </cofactor>
</comment>
<feature type="binding site" evidence="13">
    <location>
        <position position="103"/>
    </location>
    <ligand>
        <name>Zn(2+)</name>
        <dbReference type="ChEBI" id="CHEBI:29105"/>
    </ligand>
</feature>
<evidence type="ECO:0000256" key="10">
    <source>
        <dbReference type="PIRSR" id="PIRSR004682-1"/>
    </source>
</evidence>
<dbReference type="NCBIfam" id="NF006506">
    <property type="entry name" value="PRK08942.1"/>
    <property type="match status" value="1"/>
</dbReference>
<dbReference type="Pfam" id="PF13242">
    <property type="entry name" value="Hydrolase_like"/>
    <property type="match status" value="1"/>
</dbReference>
<feature type="active site" description="Nucleophile" evidence="10">
    <location>
        <position position="22"/>
    </location>
</feature>
<comment type="cofactor">
    <cofactor evidence="13">
        <name>Mg(2+)</name>
        <dbReference type="ChEBI" id="CHEBI:18420"/>
    </cofactor>
</comment>
<feature type="binding site" evidence="13">
    <location>
        <position position="143"/>
    </location>
    <ligand>
        <name>Mg(2+)</name>
        <dbReference type="ChEBI" id="CHEBI:18420"/>
    </ligand>
</feature>
<evidence type="ECO:0000256" key="8">
    <source>
        <dbReference type="ARBA" id="ARBA00061616"/>
    </source>
</evidence>
<evidence type="ECO:0000256" key="13">
    <source>
        <dbReference type="PIRSR" id="PIRSR004682-4"/>
    </source>
</evidence>
<gene>
    <name evidence="14" type="ORF">CUC53_16655</name>
</gene>
<dbReference type="PIRSF" id="PIRSF004682">
    <property type="entry name" value="GmhB"/>
    <property type="match status" value="1"/>
</dbReference>
<dbReference type="PANTHER" id="PTHR42891:SF1">
    <property type="entry name" value="D-GLYCERO-BETA-D-MANNO-HEPTOSE-1,7-BISPHOSPHATE 7-PHOSPHATASE"/>
    <property type="match status" value="1"/>
</dbReference>
<dbReference type="GO" id="GO:0005975">
    <property type="term" value="P:carbohydrate metabolic process"/>
    <property type="evidence" value="ECO:0007669"/>
    <property type="project" value="InterPro"/>
</dbReference>
<keyword evidence="2 9" id="KW-0963">Cytoplasm</keyword>
<feature type="site" description="Stabilizes the phosphoryl group" evidence="12">
    <location>
        <position position="64"/>
    </location>
</feature>
<comment type="caution">
    <text evidence="14">The sequence shown here is derived from an EMBL/GenBank/DDBJ whole genome shotgun (WGS) entry which is preliminary data.</text>
</comment>
<feature type="site" description="Stabilizes the phosphoryl group" evidence="12">
    <location>
        <position position="117"/>
    </location>
</feature>
<dbReference type="FunFam" id="3.40.50.1000:FF:000037">
    <property type="entry name" value="D,D-heptose 1,7-bisphosphate phosphatase"/>
    <property type="match status" value="1"/>
</dbReference>
<dbReference type="EMBL" id="PGGC01000181">
    <property type="protein sequence ID" value="PJG57691.1"/>
    <property type="molecule type" value="Genomic_DNA"/>
</dbReference>
<keyword evidence="6 9" id="KW-0119">Carbohydrate metabolism</keyword>
<feature type="binding site" evidence="11">
    <location>
        <begin position="30"/>
        <end position="33"/>
    </location>
    <ligand>
        <name>substrate</name>
    </ligand>
</feature>
<dbReference type="SUPFAM" id="SSF56784">
    <property type="entry name" value="HAD-like"/>
    <property type="match status" value="1"/>
</dbReference>
<feature type="site" description="Contributes to substrate recognition" evidence="12">
    <location>
        <position position="116"/>
    </location>
</feature>
<evidence type="ECO:0000256" key="5">
    <source>
        <dbReference type="ARBA" id="ARBA00022833"/>
    </source>
</evidence>
<dbReference type="InterPro" id="IPR004446">
    <property type="entry name" value="Heptose_bisP_phosphatase"/>
</dbReference>
<dbReference type="AlphaFoldDB" id="A0A2H9U0Z6"/>
<keyword evidence="13" id="KW-0460">Magnesium</keyword>
<reference evidence="14 15" key="1">
    <citation type="submission" date="2017-11" db="EMBL/GenBank/DDBJ databases">
        <title>Draft genome sequence of environmental isolate Aeromonas cavernicola sp. nov. MDC 2508.</title>
        <authorList>
            <person name="Colston S.M."/>
            <person name="Navarro A."/>
            <person name="Martinez-Murcia A.J."/>
            <person name="Graf J."/>
        </authorList>
    </citation>
    <scope>NUCLEOTIDE SEQUENCE [LARGE SCALE GENOMIC DNA]</scope>
    <source>
        <strain evidence="14 15">MDC 2508</strain>
    </source>
</reference>
<dbReference type="EC" id="3.1.3.-" evidence="9"/>
<comment type="similarity">
    <text evidence="8 9">Belongs to the gmhB family.</text>
</comment>
<sequence length="193" mass="21254">MRYWAKPLIEVVSVSKAAIFLDRDGVINEDTGYVSQIDDFHFLPGVIEALQLLKKKGYLLVVVTNQSGIARGYFSEDDFMNLTEWMDWSLADRDVDLDGIYFCPHHPDHGAPCDCRKPEPGMLLLAQQELGIDMSRSYMVGDKPSDLKAAANAKVGHKVLVKTGKPVTDAGIALADVIYENLHDFAVGVSVVG</sequence>
<dbReference type="InterPro" id="IPR023214">
    <property type="entry name" value="HAD_sf"/>
</dbReference>
<evidence type="ECO:0000313" key="15">
    <source>
        <dbReference type="Proteomes" id="UP000235861"/>
    </source>
</evidence>
<dbReference type="PANTHER" id="PTHR42891">
    <property type="entry name" value="D-GLYCERO-BETA-D-MANNO-HEPTOSE-1,7-BISPHOSPHATE 7-PHOSPHATASE"/>
    <property type="match status" value="1"/>
</dbReference>
<dbReference type="OrthoDB" id="9781367at2"/>
<evidence type="ECO:0000256" key="2">
    <source>
        <dbReference type="ARBA" id="ARBA00022490"/>
    </source>
</evidence>